<dbReference type="InterPro" id="IPR011701">
    <property type="entry name" value="MFS"/>
</dbReference>
<dbReference type="PANTHER" id="PTHR42718:SF48">
    <property type="entry name" value="CONSERVED TWO-DOMAIN MEMBRANE PROTEIN-RELATED"/>
    <property type="match status" value="1"/>
</dbReference>
<feature type="transmembrane region" description="Helical" evidence="6">
    <location>
        <begin position="38"/>
        <end position="61"/>
    </location>
</feature>
<dbReference type="Gene3D" id="1.20.1250.20">
    <property type="entry name" value="MFS general substrate transporter like domains"/>
    <property type="match status" value="1"/>
</dbReference>
<feature type="transmembrane region" description="Helical" evidence="6">
    <location>
        <begin position="135"/>
        <end position="154"/>
    </location>
</feature>
<feature type="transmembrane region" description="Helical" evidence="6">
    <location>
        <begin position="102"/>
        <end position="123"/>
    </location>
</feature>
<feature type="transmembrane region" description="Helical" evidence="6">
    <location>
        <begin position="260"/>
        <end position="284"/>
    </location>
</feature>
<dbReference type="Pfam" id="PF07690">
    <property type="entry name" value="MFS_1"/>
    <property type="match status" value="1"/>
</dbReference>
<dbReference type="InterPro" id="IPR020846">
    <property type="entry name" value="MFS_dom"/>
</dbReference>
<keyword evidence="9" id="KW-1185">Reference proteome</keyword>
<name>A0ABP9SRU1_9ACTN</name>
<evidence type="ECO:0000256" key="5">
    <source>
        <dbReference type="SAM" id="MobiDB-lite"/>
    </source>
</evidence>
<feature type="compositionally biased region" description="Low complexity" evidence="5">
    <location>
        <begin position="476"/>
        <end position="486"/>
    </location>
</feature>
<comment type="subcellular location">
    <subcellularLocation>
        <location evidence="1">Cell membrane</location>
        <topology evidence="1">Multi-pass membrane protein</topology>
    </subcellularLocation>
</comment>
<dbReference type="SUPFAM" id="SSF103473">
    <property type="entry name" value="MFS general substrate transporter"/>
    <property type="match status" value="2"/>
</dbReference>
<feature type="transmembrane region" description="Helical" evidence="6">
    <location>
        <begin position="192"/>
        <end position="214"/>
    </location>
</feature>
<feature type="transmembrane region" description="Helical" evidence="6">
    <location>
        <begin position="296"/>
        <end position="314"/>
    </location>
</feature>
<dbReference type="PROSITE" id="PS50850">
    <property type="entry name" value="MFS"/>
    <property type="match status" value="1"/>
</dbReference>
<feature type="transmembrane region" description="Helical" evidence="6">
    <location>
        <begin position="359"/>
        <end position="378"/>
    </location>
</feature>
<feature type="compositionally biased region" description="Pro residues" evidence="5">
    <location>
        <begin position="466"/>
        <end position="475"/>
    </location>
</feature>
<feature type="transmembrane region" description="Helical" evidence="6">
    <location>
        <begin position="220"/>
        <end position="239"/>
    </location>
</feature>
<protein>
    <submittedName>
        <fullName evidence="8">MFS transporter</fullName>
    </submittedName>
</protein>
<evidence type="ECO:0000259" key="7">
    <source>
        <dbReference type="PROSITE" id="PS50850"/>
    </source>
</evidence>
<accession>A0ABP9SRU1</accession>
<feature type="compositionally biased region" description="Low complexity" evidence="5">
    <location>
        <begin position="452"/>
        <end position="465"/>
    </location>
</feature>
<feature type="transmembrane region" description="Helical" evidence="6">
    <location>
        <begin position="427"/>
        <end position="446"/>
    </location>
</feature>
<comment type="caution">
    <text evidence="8">The sequence shown here is derived from an EMBL/GenBank/DDBJ whole genome shotgun (WGS) entry which is preliminary data.</text>
</comment>
<sequence>MPTVVVVLAVFMTNLDLWIVNVALPSMGAGFAKGGHPASLASLSWVLNAYSITLAALLVVAGRLADRIGQRQVFLAGIVVFTLASIGCALAPSLPLLVAARVLQAIGAAAQLPTSLALLMASVPASSRPAAARGWAAVGGLAAASGPVFGGLLVEVDWRWVFIVNVPIGVAALAAGLRTLPRSASRESGPIPDVLGAVLVTVSVATLTGALVQAPGWGWGSARTTGLLAVAVVSGAWFVRRSLHHHTPLMELHLLRESRFAIASGGVALFSVSFAIMLLSNVLWCQDAWHWSALRTGLAMVPGPALVPLVTVASARAMRRLGPGPLIVAGSILFAASMLWRVVFVAVRPDYLGDLFPSMVLGGAGVGLAMGTLVAAGVTSLPAHRSATGSALVNSNRQIASAVGVAILVTLLGSGVGTGAIHEFKVGWAIAAGLAALCAGSGLMLMGRGRDSSAVPGAAASSGPAVPEPAVPGPAVPESASQPAGA</sequence>
<gene>
    <name evidence="8" type="ORF">GCM10023322_77780</name>
</gene>
<keyword evidence="2 6" id="KW-0812">Transmembrane</keyword>
<feature type="region of interest" description="Disordered" evidence="5">
    <location>
        <begin position="452"/>
        <end position="486"/>
    </location>
</feature>
<dbReference type="Proteomes" id="UP001501570">
    <property type="component" value="Unassembled WGS sequence"/>
</dbReference>
<evidence type="ECO:0000256" key="3">
    <source>
        <dbReference type="ARBA" id="ARBA00022989"/>
    </source>
</evidence>
<feature type="transmembrane region" description="Helical" evidence="6">
    <location>
        <begin position="73"/>
        <end position="96"/>
    </location>
</feature>
<evidence type="ECO:0000313" key="8">
    <source>
        <dbReference type="EMBL" id="GAA5200273.1"/>
    </source>
</evidence>
<dbReference type="InterPro" id="IPR036259">
    <property type="entry name" value="MFS_trans_sf"/>
</dbReference>
<dbReference type="Gene3D" id="1.20.1720.10">
    <property type="entry name" value="Multidrug resistance protein D"/>
    <property type="match status" value="1"/>
</dbReference>
<feature type="domain" description="Major facilitator superfamily (MFS) profile" evidence="7">
    <location>
        <begin position="2"/>
        <end position="450"/>
    </location>
</feature>
<feature type="transmembrane region" description="Helical" evidence="6">
    <location>
        <begin position="326"/>
        <end position="347"/>
    </location>
</feature>
<keyword evidence="4 6" id="KW-0472">Membrane</keyword>
<evidence type="ECO:0000313" key="9">
    <source>
        <dbReference type="Proteomes" id="UP001501570"/>
    </source>
</evidence>
<dbReference type="EMBL" id="BAABJQ010000042">
    <property type="protein sequence ID" value="GAA5200273.1"/>
    <property type="molecule type" value="Genomic_DNA"/>
</dbReference>
<evidence type="ECO:0000256" key="6">
    <source>
        <dbReference type="SAM" id="Phobius"/>
    </source>
</evidence>
<reference evidence="9" key="1">
    <citation type="journal article" date="2019" name="Int. J. Syst. Evol. Microbiol.">
        <title>The Global Catalogue of Microorganisms (GCM) 10K type strain sequencing project: providing services to taxonomists for standard genome sequencing and annotation.</title>
        <authorList>
            <consortium name="The Broad Institute Genomics Platform"/>
            <consortium name="The Broad Institute Genome Sequencing Center for Infectious Disease"/>
            <person name="Wu L."/>
            <person name="Ma J."/>
        </authorList>
    </citation>
    <scope>NUCLEOTIDE SEQUENCE [LARGE SCALE GENOMIC DNA]</scope>
    <source>
        <strain evidence="9">JCM 18304</strain>
    </source>
</reference>
<feature type="transmembrane region" description="Helical" evidence="6">
    <location>
        <begin position="160"/>
        <end position="180"/>
    </location>
</feature>
<feature type="transmembrane region" description="Helical" evidence="6">
    <location>
        <begin position="399"/>
        <end position="421"/>
    </location>
</feature>
<dbReference type="CDD" id="cd17321">
    <property type="entry name" value="MFS_MMR_MDR_like"/>
    <property type="match status" value="1"/>
</dbReference>
<proteinExistence type="predicted"/>
<organism evidence="8 9">
    <name type="scientific">Rugosimonospora acidiphila</name>
    <dbReference type="NCBI Taxonomy" id="556531"/>
    <lineage>
        <taxon>Bacteria</taxon>
        <taxon>Bacillati</taxon>
        <taxon>Actinomycetota</taxon>
        <taxon>Actinomycetes</taxon>
        <taxon>Micromonosporales</taxon>
        <taxon>Micromonosporaceae</taxon>
        <taxon>Rugosimonospora</taxon>
    </lineage>
</organism>
<evidence type="ECO:0000256" key="2">
    <source>
        <dbReference type="ARBA" id="ARBA00022692"/>
    </source>
</evidence>
<evidence type="ECO:0000256" key="1">
    <source>
        <dbReference type="ARBA" id="ARBA00004651"/>
    </source>
</evidence>
<dbReference type="PANTHER" id="PTHR42718">
    <property type="entry name" value="MAJOR FACILITATOR SUPERFAMILY MULTIDRUG TRANSPORTER MFSC"/>
    <property type="match status" value="1"/>
</dbReference>
<keyword evidence="3 6" id="KW-1133">Transmembrane helix</keyword>
<evidence type="ECO:0000256" key="4">
    <source>
        <dbReference type="ARBA" id="ARBA00023136"/>
    </source>
</evidence>